<evidence type="ECO:0000313" key="3">
    <source>
        <dbReference type="Proteomes" id="UP000460221"/>
    </source>
</evidence>
<keyword evidence="3" id="KW-1185">Reference proteome</keyword>
<sequence>MTAFLDGSGPRAFAHRGWHCDELAGCENSMAAFRRAVDEGFRYLETDVHVTADGTLIAFHDLVLDRVTDQRGLVAHTPDPVIERARIGGRQPIPLFAEVLDLMREHPQVRVNVDPKTDAAVGPLLDALRGSGLVDRICVGSFSDARLKVLRQALGPDLATSTGPREVARLVGRARWMPGRSRPPRPRGAFTRPVATQVPIRFGKVPVLDRRFVERAHLEGLEVHVWTIDDPAEMHRLLDLGVDGLMTDRPDVLRDVLRARGSWD</sequence>
<dbReference type="AlphaFoldDB" id="A0A7K1FUG1"/>
<comment type="caution">
    <text evidence="2">The sequence shown here is derived from an EMBL/GenBank/DDBJ whole genome shotgun (WGS) entry which is preliminary data.</text>
</comment>
<proteinExistence type="predicted"/>
<dbReference type="RefSeq" id="WP_322098351.1">
    <property type="nucleotide sequence ID" value="NZ_WLYK01000011.1"/>
</dbReference>
<dbReference type="SUPFAM" id="SSF51695">
    <property type="entry name" value="PLC-like phosphodiesterases"/>
    <property type="match status" value="1"/>
</dbReference>
<dbReference type="Proteomes" id="UP000460221">
    <property type="component" value="Unassembled WGS sequence"/>
</dbReference>
<name>A0A7K1FUG1_9ACTN</name>
<evidence type="ECO:0000259" key="1">
    <source>
        <dbReference type="PROSITE" id="PS51704"/>
    </source>
</evidence>
<dbReference type="PANTHER" id="PTHR43805">
    <property type="entry name" value="GLYCEROPHOSPHORYL DIESTER PHOSPHODIESTERASE"/>
    <property type="match status" value="1"/>
</dbReference>
<gene>
    <name evidence="2" type="ORF">GIS00_23140</name>
</gene>
<evidence type="ECO:0000313" key="2">
    <source>
        <dbReference type="EMBL" id="MTD16833.1"/>
    </source>
</evidence>
<dbReference type="GO" id="GO:0008081">
    <property type="term" value="F:phosphoric diester hydrolase activity"/>
    <property type="evidence" value="ECO:0007669"/>
    <property type="project" value="InterPro"/>
</dbReference>
<dbReference type="PANTHER" id="PTHR43805:SF1">
    <property type="entry name" value="GP-PDE DOMAIN-CONTAINING PROTEIN"/>
    <property type="match status" value="1"/>
</dbReference>
<dbReference type="Gene3D" id="3.20.20.190">
    <property type="entry name" value="Phosphatidylinositol (PI) phosphodiesterase"/>
    <property type="match status" value="1"/>
</dbReference>
<protein>
    <submittedName>
        <fullName evidence="2">Glycerophosphodiester phosphodiesterase</fullName>
    </submittedName>
</protein>
<dbReference type="InterPro" id="IPR017946">
    <property type="entry name" value="PLC-like_Pdiesterase_TIM-brl"/>
</dbReference>
<dbReference type="Pfam" id="PF03009">
    <property type="entry name" value="GDPD"/>
    <property type="match status" value="1"/>
</dbReference>
<reference evidence="2 3" key="1">
    <citation type="submission" date="2019-11" db="EMBL/GenBank/DDBJ databases">
        <authorList>
            <person name="Jiang L.-Q."/>
        </authorList>
    </citation>
    <scope>NUCLEOTIDE SEQUENCE [LARGE SCALE GENOMIC DNA]</scope>
    <source>
        <strain evidence="2 3">YIM 132087</strain>
    </source>
</reference>
<feature type="domain" description="GP-PDE" evidence="1">
    <location>
        <begin position="10"/>
        <end position="257"/>
    </location>
</feature>
<accession>A0A7K1FUG1</accession>
<organism evidence="2 3">
    <name type="scientific">Nakamurella alba</name>
    <dbReference type="NCBI Taxonomy" id="2665158"/>
    <lineage>
        <taxon>Bacteria</taxon>
        <taxon>Bacillati</taxon>
        <taxon>Actinomycetota</taxon>
        <taxon>Actinomycetes</taxon>
        <taxon>Nakamurellales</taxon>
        <taxon>Nakamurellaceae</taxon>
        <taxon>Nakamurella</taxon>
    </lineage>
</organism>
<dbReference type="GO" id="GO:0006629">
    <property type="term" value="P:lipid metabolic process"/>
    <property type="evidence" value="ECO:0007669"/>
    <property type="project" value="InterPro"/>
</dbReference>
<dbReference type="InterPro" id="IPR030395">
    <property type="entry name" value="GP_PDE_dom"/>
</dbReference>
<dbReference type="PROSITE" id="PS51704">
    <property type="entry name" value="GP_PDE"/>
    <property type="match status" value="1"/>
</dbReference>
<dbReference type="EMBL" id="WLYK01000011">
    <property type="protein sequence ID" value="MTD16833.1"/>
    <property type="molecule type" value="Genomic_DNA"/>
</dbReference>